<dbReference type="AlphaFoldDB" id="A0A6J4M6R9"/>
<organism evidence="4">
    <name type="scientific">uncultured Gemmatimonadota bacterium</name>
    <dbReference type="NCBI Taxonomy" id="203437"/>
    <lineage>
        <taxon>Bacteria</taxon>
        <taxon>Pseudomonadati</taxon>
        <taxon>Gemmatimonadota</taxon>
        <taxon>environmental samples</taxon>
    </lineage>
</organism>
<feature type="compositionally biased region" description="Low complexity" evidence="1">
    <location>
        <begin position="31"/>
        <end position="40"/>
    </location>
</feature>
<dbReference type="InterPro" id="IPR054539">
    <property type="entry name" value="Beta-prop_PDH"/>
</dbReference>
<dbReference type="PANTHER" id="PTHR19328">
    <property type="entry name" value="HEDGEHOG-INTERACTING PROTEIN"/>
    <property type="match status" value="1"/>
</dbReference>
<evidence type="ECO:0000256" key="2">
    <source>
        <dbReference type="SAM" id="SignalP"/>
    </source>
</evidence>
<dbReference type="InterPro" id="IPR011041">
    <property type="entry name" value="Quinoprot_gluc/sorb_DH_b-prop"/>
</dbReference>
<proteinExistence type="predicted"/>
<feature type="domain" description="Pyrroloquinoline quinone-dependent pyranose dehydrogenase beta-propeller" evidence="3">
    <location>
        <begin position="67"/>
        <end position="445"/>
    </location>
</feature>
<dbReference type="PROSITE" id="PS51257">
    <property type="entry name" value="PROKAR_LIPOPROTEIN"/>
    <property type="match status" value="1"/>
</dbReference>
<dbReference type="Gene3D" id="2.120.10.30">
    <property type="entry name" value="TolB, C-terminal domain"/>
    <property type="match status" value="1"/>
</dbReference>
<dbReference type="InterPro" id="IPR011042">
    <property type="entry name" value="6-blade_b-propeller_TolB-like"/>
</dbReference>
<name>A0A6J4M6R9_9BACT</name>
<evidence type="ECO:0000259" key="3">
    <source>
        <dbReference type="Pfam" id="PF22807"/>
    </source>
</evidence>
<evidence type="ECO:0000256" key="1">
    <source>
        <dbReference type="SAM" id="MobiDB-lite"/>
    </source>
</evidence>
<evidence type="ECO:0000313" key="4">
    <source>
        <dbReference type="EMBL" id="CAA9351536.1"/>
    </source>
</evidence>
<dbReference type="SUPFAM" id="SSF50952">
    <property type="entry name" value="Soluble quinoprotein glucose dehydrogenase"/>
    <property type="match status" value="1"/>
</dbReference>
<keyword evidence="2" id="KW-0732">Signal</keyword>
<dbReference type="Pfam" id="PF22807">
    <property type="entry name" value="TrAA12"/>
    <property type="match status" value="1"/>
</dbReference>
<reference evidence="4" key="1">
    <citation type="submission" date="2020-02" db="EMBL/GenBank/DDBJ databases">
        <authorList>
            <person name="Meier V. D."/>
        </authorList>
    </citation>
    <scope>NUCLEOTIDE SEQUENCE</scope>
    <source>
        <strain evidence="4">AVDCRST_MAG89</strain>
    </source>
</reference>
<dbReference type="PANTHER" id="PTHR19328:SF53">
    <property type="entry name" value="MEMBRANE PROTEIN"/>
    <property type="match status" value="1"/>
</dbReference>
<feature type="signal peptide" evidence="2">
    <location>
        <begin position="1"/>
        <end position="24"/>
    </location>
</feature>
<gene>
    <name evidence="4" type="ORF">AVDCRST_MAG89-3154</name>
</gene>
<feature type="chain" id="PRO_5026722116" evidence="2">
    <location>
        <begin position="25"/>
        <end position="451"/>
    </location>
</feature>
<feature type="region of interest" description="Disordered" evidence="1">
    <location>
        <begin position="406"/>
        <end position="430"/>
    </location>
</feature>
<dbReference type="EMBL" id="CADCTV010000658">
    <property type="protein sequence ID" value="CAA9351536.1"/>
    <property type="molecule type" value="Genomic_DNA"/>
</dbReference>
<protein>
    <submittedName>
        <fullName evidence="4">L-sorbosone dehydrogenase</fullName>
    </submittedName>
</protein>
<sequence>MTRMRLAHLSLLVVLAACQPPAPQQDTASVPAPRANPADARPLDTTPWQIAGPSMAMCASADVGLTLPDGFCAVVVADSLGPVRHLDVSASGDVYASLSGRRDGPAGVIALRDADGDGRAELRQKFENRGGSGLQIHDGWLYFAMNDGIVRWRLTPGQLVPQGQPELLVSGLPVGGHASKALAFDGRGGMFVSIGSLSNACQQQDRQSRSAGRDPCPELATRAGIWRFDANSVNQTPANGERWATGIRNGYALDHHRAAGVPFTVSHGRDNLSSNWGFTEQQNADVPAEEMFRLDRGTDGGWPYCYFDPGTRRKVLAPEYGGNGTQVGRCTGKAAPAHAFPAHWAPNDLLFYTGTQFPTRYRGGAFVAFHGSWNRAPLPQQGFNVTFLPMTAAGAPNGPHSVFAQAPVPTPGQQGGARHRPTGLAQGPDGSLYVSDDAGGRIWRIMYVGER</sequence>
<accession>A0A6J4M6R9</accession>
<feature type="region of interest" description="Disordered" evidence="1">
    <location>
        <begin position="22"/>
        <end position="46"/>
    </location>
</feature>